<dbReference type="PANTHER" id="PTHR31741:SF66">
    <property type="entry name" value="O-FUCOSYLTRANSFERASE 20"/>
    <property type="match status" value="1"/>
</dbReference>
<keyword evidence="11" id="KW-0294">Fucose metabolism</keyword>
<keyword evidence="4" id="KW-0328">Glycosyltransferase</keyword>
<comment type="caution">
    <text evidence="14">The sequence shown here is derived from an EMBL/GenBank/DDBJ whole genome shotgun (WGS) entry which is preliminary data.</text>
</comment>
<evidence type="ECO:0000256" key="10">
    <source>
        <dbReference type="ARBA" id="ARBA00023180"/>
    </source>
</evidence>
<evidence type="ECO:0000256" key="8">
    <source>
        <dbReference type="ARBA" id="ARBA00022989"/>
    </source>
</evidence>
<organism evidence="14 15">
    <name type="scientific">Acer saccharum</name>
    <name type="common">Sugar maple</name>
    <dbReference type="NCBI Taxonomy" id="4024"/>
    <lineage>
        <taxon>Eukaryota</taxon>
        <taxon>Viridiplantae</taxon>
        <taxon>Streptophyta</taxon>
        <taxon>Embryophyta</taxon>
        <taxon>Tracheophyta</taxon>
        <taxon>Spermatophyta</taxon>
        <taxon>Magnoliopsida</taxon>
        <taxon>eudicotyledons</taxon>
        <taxon>Gunneridae</taxon>
        <taxon>Pentapetalae</taxon>
        <taxon>rosids</taxon>
        <taxon>malvids</taxon>
        <taxon>Sapindales</taxon>
        <taxon>Sapindaceae</taxon>
        <taxon>Hippocastanoideae</taxon>
        <taxon>Acereae</taxon>
        <taxon>Acer</taxon>
    </lineage>
</organism>
<dbReference type="InterPro" id="IPR019378">
    <property type="entry name" value="GDP-Fuc_O-FucTrfase"/>
</dbReference>
<keyword evidence="12" id="KW-0119">Carbohydrate metabolism</keyword>
<dbReference type="AlphaFoldDB" id="A0AA39RQU3"/>
<evidence type="ECO:0000313" key="14">
    <source>
        <dbReference type="EMBL" id="KAK0579098.1"/>
    </source>
</evidence>
<comment type="subcellular location">
    <subcellularLocation>
        <location evidence="1">Membrane</location>
        <topology evidence="1">Single-pass type II membrane protein</topology>
    </subcellularLocation>
</comment>
<keyword evidence="5" id="KW-0808">Transferase</keyword>
<dbReference type="GO" id="GO:0005737">
    <property type="term" value="C:cytoplasm"/>
    <property type="evidence" value="ECO:0007669"/>
    <property type="project" value="TreeGrafter"/>
</dbReference>
<dbReference type="Pfam" id="PF10250">
    <property type="entry name" value="O-FucT"/>
    <property type="match status" value="1"/>
</dbReference>
<keyword evidence="9" id="KW-0472">Membrane</keyword>
<dbReference type="Proteomes" id="UP001168877">
    <property type="component" value="Unassembled WGS sequence"/>
</dbReference>
<evidence type="ECO:0000256" key="12">
    <source>
        <dbReference type="ARBA" id="ARBA00023277"/>
    </source>
</evidence>
<proteinExistence type="inferred from homology"/>
<dbReference type="GO" id="GO:0016757">
    <property type="term" value="F:glycosyltransferase activity"/>
    <property type="evidence" value="ECO:0007669"/>
    <property type="project" value="UniProtKB-KW"/>
</dbReference>
<comment type="pathway">
    <text evidence="2">Glycan metabolism.</text>
</comment>
<gene>
    <name evidence="14" type="ORF">LWI29_021047</name>
</gene>
<evidence type="ECO:0000256" key="6">
    <source>
        <dbReference type="ARBA" id="ARBA00022692"/>
    </source>
</evidence>
<keyword evidence="8" id="KW-1133">Transmembrane helix</keyword>
<evidence type="ECO:0000256" key="3">
    <source>
        <dbReference type="ARBA" id="ARBA00007737"/>
    </source>
</evidence>
<evidence type="ECO:0000256" key="7">
    <source>
        <dbReference type="ARBA" id="ARBA00022968"/>
    </source>
</evidence>
<evidence type="ECO:0000256" key="4">
    <source>
        <dbReference type="ARBA" id="ARBA00022676"/>
    </source>
</evidence>
<evidence type="ECO:0000313" key="15">
    <source>
        <dbReference type="Proteomes" id="UP001168877"/>
    </source>
</evidence>
<evidence type="ECO:0000256" key="13">
    <source>
        <dbReference type="ARBA" id="ARBA00030350"/>
    </source>
</evidence>
<sequence>MMQIHQWSLWLFGQLNREGVLLLRGLDSRLSKDPPSDIQKLRCKVAFHALWFAPPILELGTDRMRNKGSYLALHLRMEKDVWVRAGCLPGLSSENDEMINNERVTVFMPSHGGNMGHAIQGHRAYAGQMKYITPNKGHMLPYFLNSSLPEAEFNNIIKELHGESVGQPELHAIKAGRDVTKYPVLKYVYLASAIRGASLEEYGQNGESDTTFPMTINVGEINSADEILSVRSFSSAKTCMISKAYIHGNYIWKQFLTVLCFLSSWCIRWQTMVHQNFSAREGRVDKPIYTTKVESGSAAFSATNSGSVPPFLELCCDPEAAVIPANKNASTIEPQKRFICL</sequence>
<reference evidence="14" key="1">
    <citation type="journal article" date="2022" name="Plant J.">
        <title>Strategies of tolerance reflected in two North American maple genomes.</title>
        <authorList>
            <person name="McEvoy S.L."/>
            <person name="Sezen U.U."/>
            <person name="Trouern-Trend A."/>
            <person name="McMahon S.M."/>
            <person name="Schaberg P.G."/>
            <person name="Yang J."/>
            <person name="Wegrzyn J.L."/>
            <person name="Swenson N.G."/>
        </authorList>
    </citation>
    <scope>NUCLEOTIDE SEQUENCE</scope>
    <source>
        <strain evidence="14">NS2018</strain>
    </source>
</reference>
<evidence type="ECO:0000256" key="1">
    <source>
        <dbReference type="ARBA" id="ARBA00004606"/>
    </source>
</evidence>
<dbReference type="GO" id="GO:0016020">
    <property type="term" value="C:membrane"/>
    <property type="evidence" value="ECO:0007669"/>
    <property type="project" value="UniProtKB-SubCell"/>
</dbReference>
<keyword evidence="7" id="KW-0735">Signal-anchor</keyword>
<name>A0AA39RQU3_ACESA</name>
<reference evidence="14" key="2">
    <citation type="submission" date="2023-06" db="EMBL/GenBank/DDBJ databases">
        <authorList>
            <person name="Swenson N.G."/>
            <person name="Wegrzyn J.L."/>
            <person name="Mcevoy S.L."/>
        </authorList>
    </citation>
    <scope>NUCLEOTIDE SEQUENCE</scope>
    <source>
        <strain evidence="14">NS2018</strain>
        <tissue evidence="14">Leaf</tissue>
    </source>
</reference>
<evidence type="ECO:0000256" key="11">
    <source>
        <dbReference type="ARBA" id="ARBA00023253"/>
    </source>
</evidence>
<evidence type="ECO:0000256" key="5">
    <source>
        <dbReference type="ARBA" id="ARBA00022679"/>
    </source>
</evidence>
<accession>A0AA39RQU3</accession>
<keyword evidence="15" id="KW-1185">Reference proteome</keyword>
<evidence type="ECO:0000256" key="9">
    <source>
        <dbReference type="ARBA" id="ARBA00023136"/>
    </source>
</evidence>
<comment type="similarity">
    <text evidence="3">Belongs to the glycosyltransferase GT106 family.</text>
</comment>
<evidence type="ECO:0000256" key="2">
    <source>
        <dbReference type="ARBA" id="ARBA00004881"/>
    </source>
</evidence>
<dbReference type="GO" id="GO:0006004">
    <property type="term" value="P:fucose metabolic process"/>
    <property type="evidence" value="ECO:0007669"/>
    <property type="project" value="UniProtKB-KW"/>
</dbReference>
<protein>
    <recommendedName>
        <fullName evidence="13">O-fucosyltransferase family protein</fullName>
    </recommendedName>
</protein>
<dbReference type="PANTHER" id="PTHR31741">
    <property type="entry name" value="OS02G0726500 PROTEIN-RELATED"/>
    <property type="match status" value="1"/>
</dbReference>
<dbReference type="EMBL" id="JAUESC010000385">
    <property type="protein sequence ID" value="KAK0579098.1"/>
    <property type="molecule type" value="Genomic_DNA"/>
</dbReference>
<keyword evidence="10" id="KW-0325">Glycoprotein</keyword>
<keyword evidence="6" id="KW-0812">Transmembrane</keyword>